<proteinExistence type="predicted"/>
<evidence type="ECO:0000256" key="1">
    <source>
        <dbReference type="SAM" id="MobiDB-lite"/>
    </source>
</evidence>
<dbReference type="AlphaFoldDB" id="A0A3Q7IUD6"/>
<reference evidence="2" key="1">
    <citation type="journal article" date="2012" name="Nature">
        <title>The tomato genome sequence provides insights into fleshy fruit evolution.</title>
        <authorList>
            <consortium name="Tomato Genome Consortium"/>
        </authorList>
    </citation>
    <scope>NUCLEOTIDE SEQUENCE [LARGE SCALE GENOMIC DNA]</scope>
    <source>
        <strain evidence="2">cv. Heinz 1706</strain>
    </source>
</reference>
<feature type="region of interest" description="Disordered" evidence="1">
    <location>
        <begin position="1"/>
        <end position="24"/>
    </location>
</feature>
<accession>A0A3Q7IUD6</accession>
<evidence type="ECO:0000313" key="3">
    <source>
        <dbReference type="Proteomes" id="UP000004994"/>
    </source>
</evidence>
<protein>
    <submittedName>
        <fullName evidence="2">Uncharacterized protein</fullName>
    </submittedName>
</protein>
<evidence type="ECO:0000313" key="2">
    <source>
        <dbReference type="EnsemblPlants" id="Solyc09g011235.1.1"/>
    </source>
</evidence>
<keyword evidence="3" id="KW-1185">Reference proteome</keyword>
<dbReference type="Gramene" id="Solyc09g011235.1.1">
    <property type="protein sequence ID" value="Solyc09g011235.1.1"/>
    <property type="gene ID" value="Solyc09g011235.1"/>
</dbReference>
<sequence length="119" mass="13775">MEKERLRGTRLVTKKGGSFERHGQDKTKIRGINVQGRLPVYVTTEHLKSIALDRKRKQAEKYIPSLQQQKGSLRLDFEDLVLSSKHTHQDMQVQSSTILEAPLMQLNSCKISNIIRYDR</sequence>
<name>A0A3Q7IUD6_SOLLC</name>
<dbReference type="EnsemblPlants" id="Solyc09g011235.1.1">
    <property type="protein sequence ID" value="Solyc09g011235.1.1"/>
    <property type="gene ID" value="Solyc09g011235.1"/>
</dbReference>
<reference evidence="2" key="2">
    <citation type="submission" date="2019-01" db="UniProtKB">
        <authorList>
            <consortium name="EnsemblPlants"/>
        </authorList>
    </citation>
    <scope>IDENTIFICATION</scope>
    <source>
        <strain evidence="2">cv. Heinz 1706</strain>
    </source>
</reference>
<organism evidence="2">
    <name type="scientific">Solanum lycopersicum</name>
    <name type="common">Tomato</name>
    <name type="synonym">Lycopersicon esculentum</name>
    <dbReference type="NCBI Taxonomy" id="4081"/>
    <lineage>
        <taxon>Eukaryota</taxon>
        <taxon>Viridiplantae</taxon>
        <taxon>Streptophyta</taxon>
        <taxon>Embryophyta</taxon>
        <taxon>Tracheophyta</taxon>
        <taxon>Spermatophyta</taxon>
        <taxon>Magnoliopsida</taxon>
        <taxon>eudicotyledons</taxon>
        <taxon>Gunneridae</taxon>
        <taxon>Pentapetalae</taxon>
        <taxon>asterids</taxon>
        <taxon>lamiids</taxon>
        <taxon>Solanales</taxon>
        <taxon>Solanaceae</taxon>
        <taxon>Solanoideae</taxon>
        <taxon>Solaneae</taxon>
        <taxon>Solanum</taxon>
        <taxon>Solanum subgen. Lycopersicon</taxon>
    </lineage>
</organism>
<dbReference type="InParanoid" id="A0A3Q7IUD6"/>
<dbReference type="Proteomes" id="UP000004994">
    <property type="component" value="Chromosome 9"/>
</dbReference>